<sequence length="181" mass="20843">MKIKHLTGLFINALVCLILVLLGNAMTPKPGTSSGNGNPVILLLIPLSILFLVLVLQWIRMFKDLKMSLSKLSMLILALAGYIIAGYVFQLHRLEVYRVVLAEAFELRWGTADWKHIESITTGGLLSIHLNNQFFNWNTYFMMIAFSLLLCFMFKLIQRLMDRRQGTSRRNNSARRLDRRK</sequence>
<feature type="transmembrane region" description="Helical" evidence="1">
    <location>
        <begin position="72"/>
        <end position="89"/>
    </location>
</feature>
<reference evidence="2 3" key="1">
    <citation type="submission" date="2016-11" db="EMBL/GenBank/DDBJ databases">
        <title>Paenibacillus species isolates.</title>
        <authorList>
            <person name="Beno S.M."/>
        </authorList>
    </citation>
    <scope>NUCLEOTIDE SEQUENCE [LARGE SCALE GENOMIC DNA]</scope>
    <source>
        <strain evidence="2 3">FSL F4-0100</strain>
    </source>
</reference>
<feature type="transmembrane region" description="Helical" evidence="1">
    <location>
        <begin position="137"/>
        <end position="157"/>
    </location>
</feature>
<accession>A0A1R1AWA8</accession>
<comment type="caution">
    <text evidence="2">The sequence shown here is derived from an EMBL/GenBank/DDBJ whole genome shotgun (WGS) entry which is preliminary data.</text>
</comment>
<protein>
    <submittedName>
        <fullName evidence="2">Uncharacterized protein</fullName>
    </submittedName>
</protein>
<evidence type="ECO:0000313" key="2">
    <source>
        <dbReference type="EMBL" id="OME89843.1"/>
    </source>
</evidence>
<keyword evidence="1" id="KW-1133">Transmembrane helix</keyword>
<gene>
    <name evidence="2" type="ORF">BK123_25715</name>
</gene>
<evidence type="ECO:0000256" key="1">
    <source>
        <dbReference type="SAM" id="Phobius"/>
    </source>
</evidence>
<organism evidence="2 3">
    <name type="scientific">Paenibacillus lautus</name>
    <name type="common">Bacillus lautus</name>
    <dbReference type="NCBI Taxonomy" id="1401"/>
    <lineage>
        <taxon>Bacteria</taxon>
        <taxon>Bacillati</taxon>
        <taxon>Bacillota</taxon>
        <taxon>Bacilli</taxon>
        <taxon>Bacillales</taxon>
        <taxon>Paenibacillaceae</taxon>
        <taxon>Paenibacillus</taxon>
    </lineage>
</organism>
<dbReference type="Proteomes" id="UP000187074">
    <property type="component" value="Unassembled WGS sequence"/>
</dbReference>
<dbReference type="OrthoDB" id="2357278at2"/>
<feature type="transmembrane region" description="Helical" evidence="1">
    <location>
        <begin position="41"/>
        <end position="60"/>
    </location>
</feature>
<keyword evidence="1" id="KW-0472">Membrane</keyword>
<dbReference type="STRING" id="1401.BK123_25715"/>
<proteinExistence type="predicted"/>
<name>A0A1R1AWA8_PAELA</name>
<keyword evidence="1" id="KW-0812">Transmembrane</keyword>
<dbReference type="EMBL" id="MRTF01000009">
    <property type="protein sequence ID" value="OME89843.1"/>
    <property type="molecule type" value="Genomic_DNA"/>
</dbReference>
<dbReference type="RefSeq" id="WP_076325191.1">
    <property type="nucleotide sequence ID" value="NZ_MRTF01000009.1"/>
</dbReference>
<evidence type="ECO:0000313" key="3">
    <source>
        <dbReference type="Proteomes" id="UP000187074"/>
    </source>
</evidence>
<dbReference type="AlphaFoldDB" id="A0A1R1AWA8"/>